<feature type="compositionally biased region" description="Low complexity" evidence="8">
    <location>
        <begin position="473"/>
        <end position="483"/>
    </location>
</feature>
<comment type="similarity">
    <text evidence="7">Belongs to the glycosyltransferase 87 family.</text>
</comment>
<evidence type="ECO:0000256" key="2">
    <source>
        <dbReference type="ARBA" id="ARBA00022475"/>
    </source>
</evidence>
<feature type="compositionally biased region" description="Low complexity" evidence="8">
    <location>
        <begin position="16"/>
        <end position="45"/>
    </location>
</feature>
<reference evidence="10 11" key="1">
    <citation type="submission" date="2020-10" db="EMBL/GenBank/DDBJ databases">
        <title>Complete genome sequence of Corynebacterium massiliense DSM 45435, type strain of Corynebacterium massiliense.</title>
        <authorList>
            <person name="Busche T."/>
            <person name="Kalinowski J."/>
            <person name="Ruckert C."/>
        </authorList>
    </citation>
    <scope>NUCLEOTIDE SEQUENCE [LARGE SCALE GENOMIC DNA]</scope>
    <source>
        <strain evidence="10 11">DSM 45435</strain>
    </source>
</reference>
<feature type="transmembrane region" description="Helical" evidence="9">
    <location>
        <begin position="311"/>
        <end position="331"/>
    </location>
</feature>
<gene>
    <name evidence="10" type="ORF">CMASS_09245</name>
</gene>
<keyword evidence="6 9" id="KW-0472">Membrane</keyword>
<dbReference type="Pfam" id="PF09594">
    <property type="entry name" value="GT87"/>
    <property type="match status" value="1"/>
</dbReference>
<accession>A0ABY7U984</accession>
<evidence type="ECO:0000256" key="7">
    <source>
        <dbReference type="ARBA" id="ARBA00024033"/>
    </source>
</evidence>
<feature type="transmembrane region" description="Helical" evidence="9">
    <location>
        <begin position="430"/>
        <end position="455"/>
    </location>
</feature>
<evidence type="ECO:0000256" key="8">
    <source>
        <dbReference type="SAM" id="MobiDB-lite"/>
    </source>
</evidence>
<feature type="transmembrane region" description="Helical" evidence="9">
    <location>
        <begin position="58"/>
        <end position="79"/>
    </location>
</feature>
<feature type="transmembrane region" description="Helical" evidence="9">
    <location>
        <begin position="194"/>
        <end position="213"/>
    </location>
</feature>
<feature type="transmembrane region" description="Helical" evidence="9">
    <location>
        <begin position="142"/>
        <end position="163"/>
    </location>
</feature>
<dbReference type="Proteomes" id="UP001220064">
    <property type="component" value="Chromosome"/>
</dbReference>
<keyword evidence="11" id="KW-1185">Reference proteome</keyword>
<feature type="region of interest" description="Disordered" evidence="8">
    <location>
        <begin position="1"/>
        <end position="53"/>
    </location>
</feature>
<dbReference type="EC" id="2.4.1.-" evidence="10"/>
<evidence type="ECO:0000313" key="10">
    <source>
        <dbReference type="EMBL" id="WCZ33261.1"/>
    </source>
</evidence>
<evidence type="ECO:0000256" key="4">
    <source>
        <dbReference type="ARBA" id="ARBA00022692"/>
    </source>
</evidence>
<feature type="transmembrane region" description="Helical" evidence="9">
    <location>
        <begin position="361"/>
        <end position="378"/>
    </location>
</feature>
<protein>
    <submittedName>
        <fullName evidence="10">Polyprenol-phosphate-mannose-dependent alpha-(1-2)-phosphatidylinositol mannoside mannosyltransferase</fullName>
        <ecNumber evidence="10">2.4.1.-</ecNumber>
    </submittedName>
</protein>
<proteinExistence type="inferred from homology"/>
<feature type="transmembrane region" description="Helical" evidence="9">
    <location>
        <begin position="247"/>
        <end position="268"/>
    </location>
</feature>
<feature type="transmembrane region" description="Helical" evidence="9">
    <location>
        <begin position="390"/>
        <end position="410"/>
    </location>
</feature>
<organism evidence="10 11">
    <name type="scientific">Corynebacterium massiliense DSM 45435</name>
    <dbReference type="NCBI Taxonomy" id="1121364"/>
    <lineage>
        <taxon>Bacteria</taxon>
        <taxon>Bacillati</taxon>
        <taxon>Actinomycetota</taxon>
        <taxon>Actinomycetes</taxon>
        <taxon>Mycobacteriales</taxon>
        <taxon>Corynebacteriaceae</taxon>
        <taxon>Corynebacterium</taxon>
    </lineage>
</organism>
<evidence type="ECO:0000256" key="9">
    <source>
        <dbReference type="SAM" id="Phobius"/>
    </source>
</evidence>
<dbReference type="EMBL" id="CP063189">
    <property type="protein sequence ID" value="WCZ33261.1"/>
    <property type="molecule type" value="Genomic_DNA"/>
</dbReference>
<keyword evidence="4 9" id="KW-0812">Transmembrane</keyword>
<evidence type="ECO:0000256" key="3">
    <source>
        <dbReference type="ARBA" id="ARBA00022679"/>
    </source>
</evidence>
<evidence type="ECO:0000256" key="5">
    <source>
        <dbReference type="ARBA" id="ARBA00022989"/>
    </source>
</evidence>
<keyword evidence="3 10" id="KW-0808">Transferase</keyword>
<feature type="transmembrane region" description="Helical" evidence="9">
    <location>
        <begin position="170"/>
        <end position="188"/>
    </location>
</feature>
<evidence type="ECO:0000256" key="1">
    <source>
        <dbReference type="ARBA" id="ARBA00004651"/>
    </source>
</evidence>
<dbReference type="GO" id="GO:0016757">
    <property type="term" value="F:glycosyltransferase activity"/>
    <property type="evidence" value="ECO:0007669"/>
    <property type="project" value="UniProtKB-KW"/>
</dbReference>
<sequence length="483" mass="51490">MSHSDAPATPDTGASTDFPDTAAFPATTATPATAASPATVAPSTPDVDAEPAAPRRSYGLPTVFVLLAAFTAFAVYRIMSAPDDHALKWRVPLDLAIYRLGGEKVAEGLPLYDGPLLVNLPFTYPPISGLIFSWMDALSDNVLIGLWQIGGMVALAWIVAMIFRERGMGVSVWTILAAVVFSTATVATEPIHGTLFFGQINIFLMLLVSFDFLPRKFRLPGIGTGLAAGLKLTPAYLGLVFLFQKRWWAAAGSVLTFAVTVVVGMLFVRDGGEFWRSAIFDSSRIGEHSNLGAQSLRSILYRYAGIDGGPVWLLCVAGTFAVTCAAVFVAVRRGNRSVAMALTGVSACLVSPFSWYHHWVWIIPLAACVFAAVNRALGPRFDRAMGIFGAQLAGLLSLAAAMFVLIPFVNVRVWDLMSYRGTTHIDFAQPWIQCLFTLTGLAFIVLYALSGLFGLGGGKGHGKAHSDARGDDPAAAATDAAGF</sequence>
<dbReference type="InterPro" id="IPR018584">
    <property type="entry name" value="GT87"/>
</dbReference>
<evidence type="ECO:0000313" key="11">
    <source>
        <dbReference type="Proteomes" id="UP001220064"/>
    </source>
</evidence>
<keyword evidence="10" id="KW-0328">Glycosyltransferase</keyword>
<name>A0ABY7U984_9CORY</name>
<keyword evidence="2" id="KW-1003">Cell membrane</keyword>
<keyword evidence="5 9" id="KW-1133">Transmembrane helix</keyword>
<evidence type="ECO:0000256" key="6">
    <source>
        <dbReference type="ARBA" id="ARBA00023136"/>
    </source>
</evidence>
<feature type="region of interest" description="Disordered" evidence="8">
    <location>
        <begin position="464"/>
        <end position="483"/>
    </location>
</feature>
<comment type="subcellular location">
    <subcellularLocation>
        <location evidence="1">Cell membrane</location>
        <topology evidence="1">Multi-pass membrane protein</topology>
    </subcellularLocation>
</comment>